<dbReference type="STRING" id="1908266.BKK55_00195"/>
<gene>
    <name evidence="2" type="ORF">BKK55_00195</name>
</gene>
<keyword evidence="3" id="KW-1185">Reference proteome</keyword>
<proteinExistence type="predicted"/>
<dbReference type="EMBL" id="MLHO01000002">
    <property type="protein sequence ID" value="OOF59573.1"/>
    <property type="molecule type" value="Genomic_DNA"/>
</dbReference>
<feature type="domain" description="RHS protein conserved region" evidence="1">
    <location>
        <begin position="100"/>
        <end position="126"/>
    </location>
</feature>
<organism evidence="2 3">
    <name type="scientific">Rodentibacter genomosp. 2</name>
    <dbReference type="NCBI Taxonomy" id="1908266"/>
    <lineage>
        <taxon>Bacteria</taxon>
        <taxon>Pseudomonadati</taxon>
        <taxon>Pseudomonadota</taxon>
        <taxon>Gammaproteobacteria</taxon>
        <taxon>Pasteurellales</taxon>
        <taxon>Pasteurellaceae</taxon>
        <taxon>Rodentibacter</taxon>
    </lineage>
</organism>
<dbReference type="Pfam" id="PF03527">
    <property type="entry name" value="RHS"/>
    <property type="match status" value="1"/>
</dbReference>
<evidence type="ECO:0000313" key="3">
    <source>
        <dbReference type="Proteomes" id="UP000188541"/>
    </source>
</evidence>
<evidence type="ECO:0000259" key="1">
    <source>
        <dbReference type="Pfam" id="PF03527"/>
    </source>
</evidence>
<sequence>MTTRYGKESWVYYYDALGRRIAKAKRNKQGEAEIQTKFVWDGSHLGQEIHHVQRPQRAQNTQKNRPHFTYIYRDPNSYEPLAQCIGWKDGKHNRIEHKVNYFHCDQIGIPREMTNSEGKLIWRGVMMLGSKLM</sequence>
<accession>A0A1V3JRZ0</accession>
<comment type="caution">
    <text evidence="2">The sequence shown here is derived from an EMBL/GenBank/DDBJ whole genome shotgun (WGS) entry which is preliminary data.</text>
</comment>
<dbReference type="Proteomes" id="UP000188541">
    <property type="component" value="Unassembled WGS sequence"/>
</dbReference>
<name>A0A1V3JRZ0_9PAST</name>
<dbReference type="OrthoDB" id="9816400at2"/>
<reference evidence="2 3" key="1">
    <citation type="submission" date="2016-10" db="EMBL/GenBank/DDBJ databases">
        <title>Rodentibacter gen. nov. and new species.</title>
        <authorList>
            <person name="Christensen H."/>
        </authorList>
    </citation>
    <scope>NUCLEOTIDE SEQUENCE [LARGE SCALE GENOMIC DNA]</scope>
    <source>
        <strain evidence="2 3">1996246016</strain>
    </source>
</reference>
<protein>
    <recommendedName>
        <fullName evidence="1">RHS protein conserved region domain-containing protein</fullName>
    </recommendedName>
</protein>
<dbReference type="Gene3D" id="2.180.10.10">
    <property type="entry name" value="RHS repeat-associated core"/>
    <property type="match status" value="1"/>
</dbReference>
<evidence type="ECO:0000313" key="2">
    <source>
        <dbReference type="EMBL" id="OOF59573.1"/>
    </source>
</evidence>
<dbReference type="InterPro" id="IPR001826">
    <property type="entry name" value="RHS"/>
</dbReference>
<dbReference type="AlphaFoldDB" id="A0A1V3JRZ0"/>
<dbReference type="RefSeq" id="WP_077550067.1">
    <property type="nucleotide sequence ID" value="NZ_MLHO01000002.1"/>
</dbReference>